<evidence type="ECO:0000313" key="1">
    <source>
        <dbReference type="EMBL" id="MBK1867507.1"/>
    </source>
</evidence>
<keyword evidence="2" id="KW-1185">Reference proteome</keyword>
<dbReference type="Proteomes" id="UP000616151">
    <property type="component" value="Unassembled WGS sequence"/>
</dbReference>
<evidence type="ECO:0000313" key="2">
    <source>
        <dbReference type="Proteomes" id="UP000616151"/>
    </source>
</evidence>
<organism evidence="1 2">
    <name type="scientific">Taklimakanibacter albus</name>
    <dbReference type="NCBI Taxonomy" id="2800327"/>
    <lineage>
        <taxon>Bacteria</taxon>
        <taxon>Pseudomonadati</taxon>
        <taxon>Pseudomonadota</taxon>
        <taxon>Alphaproteobacteria</taxon>
        <taxon>Hyphomicrobiales</taxon>
        <taxon>Aestuariivirgaceae</taxon>
        <taxon>Taklimakanibacter</taxon>
    </lineage>
</organism>
<sequence length="687" mass="74820">MGWDFTIAPLLPWPLLAALAAAGLVFIAISAFTRGRGWLLRAVALTLLIAALVNPSLRNEDRENLSDIAIAVVDQSRSQSFGDRTARTERALADLKQAVARLGNTELRVVTVTSNSSAENDGTRLFAALNEALSEVPPERFAGAVFITDGEVHDVPGEPGKLGLNAPVHGLITGSRKEIDRRIVIEQSPRFGIVGKEQTIRFRVEQKGATPGPIGVTIRTNNGEEHTIEVEPGQSVSLPVLVDHGGQNITEIIADALPGELTEQNNRAISIIEGIRDRLRVLLVSGEPHPGERTWRNLLKADASVDLVHFTILRPPEKQDGTPIKELSLIAFPTRELFVEKLDEFDLIIFDRYQRRGILPMMYLANIADYVKRGGAVLIAAGPDFAAEDGLYNTPLNAVLQVVPSGQVLQGGFKPRVTDRGQRHPVTRDLPGAQGATPNWGRWFRLVDAEAQSGEVVMSGLDSKPLLVLSREEQGRLALLLSDHGWLWARGYEGGGPQTELLRRLAHWLMKEPDLEEEYLSGKQDNDNIVIERRTMADTTAPVTVTLPSGATKQVELKQVTPGVWRADLAVTEPGIHRLADGKLTAAVAIGSADPKETADPIATEEKLAPVARATGGGLYWLEDYSGLPRLVKADAGRQMAGSGWLAFKANDAHRVRAVHELPLFSTLGSLGLLLMAFAAMWYREGR</sequence>
<accession>A0ACC5R4B4</accession>
<comment type="caution">
    <text evidence="1">The sequence shown here is derived from an EMBL/GenBank/DDBJ whole genome shotgun (WGS) entry which is preliminary data.</text>
</comment>
<dbReference type="EMBL" id="JAENHL010000007">
    <property type="protein sequence ID" value="MBK1867507.1"/>
    <property type="molecule type" value="Genomic_DNA"/>
</dbReference>
<proteinExistence type="predicted"/>
<name>A0ACC5R4B4_9HYPH</name>
<reference evidence="1" key="1">
    <citation type="submission" date="2021-01" db="EMBL/GenBank/DDBJ databases">
        <authorList>
            <person name="Sun Q."/>
        </authorList>
    </citation>
    <scope>NUCLEOTIDE SEQUENCE</scope>
    <source>
        <strain evidence="1">YIM B02566</strain>
    </source>
</reference>
<gene>
    <name evidence="1" type="ORF">JHL16_14210</name>
</gene>
<protein>
    <submittedName>
        <fullName evidence="1">Uncharacterized protein</fullName>
    </submittedName>
</protein>